<sequence>MIIIAPVFSIPSVMSLKISFSLFPPPLRYSRRSSKPIELRNKPNCHAKYLKSSRPVTLYQYAFGKAFAARLVFPIPAIPYITTTPFAFLIILSSLFLPTKTSTLGEDSHSIGAS</sequence>
<accession>O58664</accession>
<evidence type="ECO:0000313" key="3">
    <source>
        <dbReference type="Proteomes" id="UP000000752"/>
    </source>
</evidence>
<keyword evidence="1" id="KW-0472">Membrane</keyword>
<proteinExistence type="predicted"/>
<dbReference type="PIR" id="D71086">
    <property type="entry name" value="D71086"/>
</dbReference>
<dbReference type="Proteomes" id="UP000000752">
    <property type="component" value="Chromosome"/>
</dbReference>
<keyword evidence="3" id="KW-1185">Reference proteome</keyword>
<gene>
    <name evidence="2" type="ordered locus">PH0953</name>
</gene>
<keyword evidence="1" id="KW-1133">Transmembrane helix</keyword>
<evidence type="ECO:0000313" key="2">
    <source>
        <dbReference type="EMBL" id="BAA30050.1"/>
    </source>
</evidence>
<dbReference type="AlphaFoldDB" id="O58664"/>
<dbReference type="EMBL" id="BA000001">
    <property type="protein sequence ID" value="BAA30050.1"/>
    <property type="molecule type" value="Genomic_DNA"/>
</dbReference>
<reference evidence="2 3" key="1">
    <citation type="journal article" date="1998" name="DNA Res.">
        <title>Complete sequence and gene organization of the genome of a hyper-thermophilic archaebacterium, Pyrococcus horikoshii OT3.</title>
        <authorList>
            <person name="Kawarabayasi Y."/>
            <person name="Sawada M."/>
            <person name="Horikawa H."/>
            <person name="Haikawa Y."/>
            <person name="Hino Y."/>
            <person name="Yamamoto S."/>
            <person name="Sekine M."/>
            <person name="Baba S."/>
            <person name="Kosugi H."/>
            <person name="Hosoyama A."/>
            <person name="Nagai Y."/>
            <person name="Sakai M."/>
            <person name="Ogura K."/>
            <person name="Otuka R."/>
            <person name="Nakazawa H."/>
            <person name="Takamiya M."/>
            <person name="Ohfuku Y."/>
            <person name="Funahashi T."/>
            <person name="Tanaka T."/>
            <person name="Kudoh Y."/>
            <person name="Yamazaki J."/>
            <person name="Kushida N."/>
            <person name="Oguchi A."/>
            <person name="Aoki K."/>
            <person name="Nakamura Y."/>
            <person name="Robb T.F."/>
            <person name="Horikoshi K."/>
            <person name="Masuchi Y."/>
            <person name="Shizuya H."/>
            <person name="Kikuchi H."/>
        </authorList>
    </citation>
    <scope>NUCLEOTIDE SEQUENCE [LARGE SCALE GENOMIC DNA]</scope>
    <source>
        <strain evidence="3">ATCC 700860 / DSM 12428 / JCM 9974 / NBRC 100139 / OT-3</strain>
    </source>
</reference>
<dbReference type="KEGG" id="pho:PH0953"/>
<protein>
    <submittedName>
        <fullName evidence="2">Uncharacterized protein</fullName>
    </submittedName>
</protein>
<organism evidence="2 3">
    <name type="scientific">Pyrococcus horikoshii (strain ATCC 700860 / DSM 12428 / JCM 9974 / NBRC 100139 / OT-3)</name>
    <dbReference type="NCBI Taxonomy" id="70601"/>
    <lineage>
        <taxon>Archaea</taxon>
        <taxon>Methanobacteriati</taxon>
        <taxon>Methanobacteriota</taxon>
        <taxon>Thermococci</taxon>
        <taxon>Thermococcales</taxon>
        <taxon>Thermococcaceae</taxon>
        <taxon>Pyrococcus</taxon>
    </lineage>
</organism>
<keyword evidence="1" id="KW-0812">Transmembrane</keyword>
<name>O58664_PYRHO</name>
<feature type="transmembrane region" description="Helical" evidence="1">
    <location>
        <begin position="77"/>
        <end position="97"/>
    </location>
</feature>
<dbReference type="EnsemblBacteria" id="BAA30050">
    <property type="protein sequence ID" value="BAA30050"/>
    <property type="gene ID" value="BAA30050"/>
</dbReference>
<evidence type="ECO:0000256" key="1">
    <source>
        <dbReference type="SAM" id="Phobius"/>
    </source>
</evidence>